<dbReference type="InterPro" id="IPR050188">
    <property type="entry name" value="RluA_PseudoU_synthase"/>
</dbReference>
<evidence type="ECO:0000256" key="3">
    <source>
        <dbReference type="ARBA" id="ARBA00033164"/>
    </source>
</evidence>
<dbReference type="GO" id="GO:0009982">
    <property type="term" value="F:pseudouridine synthase activity"/>
    <property type="evidence" value="ECO:0007669"/>
    <property type="project" value="InterPro"/>
</dbReference>
<dbReference type="SUPFAM" id="SSF55120">
    <property type="entry name" value="Pseudouridine synthase"/>
    <property type="match status" value="1"/>
</dbReference>
<evidence type="ECO:0000256" key="1">
    <source>
        <dbReference type="ARBA" id="ARBA00000073"/>
    </source>
</evidence>
<dbReference type="GO" id="GO:0003723">
    <property type="term" value="F:RNA binding"/>
    <property type="evidence" value="ECO:0007669"/>
    <property type="project" value="InterPro"/>
</dbReference>
<dbReference type="PANTHER" id="PTHR21600">
    <property type="entry name" value="MITOCHONDRIAL RNA PSEUDOURIDINE SYNTHASE"/>
    <property type="match status" value="1"/>
</dbReference>
<dbReference type="InterPro" id="IPR020103">
    <property type="entry name" value="PsdUridine_synth_cat_dom_sf"/>
</dbReference>
<dbReference type="InterPro" id="IPR006145">
    <property type="entry name" value="PsdUridine_synth_RsuA/RluA"/>
</dbReference>
<keyword evidence="6" id="KW-1185">Reference proteome</keyword>
<sequence length="231" mass="26500">MAKLNVIFEDDAILVCKKEAGIPTQSAKVSEKDMVSIAKGYLFEKNFQKGEPYLGLIHRLDQPVEGILLLAKTPESAKLLSRQIQEGKMQKKYLAVTCGHISQKKDVLTNYLIKENRSNLSKVVGETVKDAKLAKLEYIILEEKGEQNLVEINLFTGRHHQIRVQLAHIGMPLWGDTKYNPLFKERSGWFQIALCAYQLEFEHPITNKKMIFNIMPTSDSFKKFDFIKKKE</sequence>
<evidence type="ECO:0000256" key="2">
    <source>
        <dbReference type="ARBA" id="ARBA00031870"/>
    </source>
</evidence>
<evidence type="ECO:0000313" key="6">
    <source>
        <dbReference type="Proteomes" id="UP000255036"/>
    </source>
</evidence>
<name>A0A371AY96_9FIRM</name>
<dbReference type="Gene3D" id="3.30.2350.10">
    <property type="entry name" value="Pseudouridine synthase"/>
    <property type="match status" value="1"/>
</dbReference>
<accession>A0A371AY96</accession>
<dbReference type="OrthoDB" id="9807829at2"/>
<evidence type="ECO:0000313" key="5">
    <source>
        <dbReference type="EMBL" id="RDU24472.1"/>
    </source>
</evidence>
<dbReference type="EMBL" id="QRCT01000012">
    <property type="protein sequence ID" value="RDU24472.1"/>
    <property type="molecule type" value="Genomic_DNA"/>
</dbReference>
<dbReference type="PANTHER" id="PTHR21600:SF52">
    <property type="entry name" value="PSEUDOURIDINE SYNTHASE RSUA_RLUA-LIKE DOMAIN-CONTAINING PROTEIN"/>
    <property type="match status" value="1"/>
</dbReference>
<proteinExistence type="predicted"/>
<feature type="domain" description="Pseudouridine synthase RsuA/RluA-like" evidence="4">
    <location>
        <begin position="13"/>
        <end position="168"/>
    </location>
</feature>
<gene>
    <name evidence="5" type="ORF">DWV06_03075</name>
</gene>
<dbReference type="GO" id="GO:0140098">
    <property type="term" value="F:catalytic activity, acting on RNA"/>
    <property type="evidence" value="ECO:0007669"/>
    <property type="project" value="UniProtKB-ARBA"/>
</dbReference>
<dbReference type="AlphaFoldDB" id="A0A371AY96"/>
<dbReference type="Proteomes" id="UP000255036">
    <property type="component" value="Unassembled WGS sequence"/>
</dbReference>
<protein>
    <recommendedName>
        <fullName evidence="2">RNA pseudouridylate synthase</fullName>
    </recommendedName>
    <alternativeName>
        <fullName evidence="3">RNA-uridine isomerase</fullName>
    </alternativeName>
</protein>
<organism evidence="5 6">
    <name type="scientific">Anaerosacchariphilus polymeriproducens</name>
    <dbReference type="NCBI Taxonomy" id="1812858"/>
    <lineage>
        <taxon>Bacteria</taxon>
        <taxon>Bacillati</taxon>
        <taxon>Bacillota</taxon>
        <taxon>Clostridia</taxon>
        <taxon>Lachnospirales</taxon>
        <taxon>Lachnospiraceae</taxon>
        <taxon>Anaerosacchariphilus</taxon>
    </lineage>
</organism>
<dbReference type="CDD" id="cd02869">
    <property type="entry name" value="PseudoU_synth_RluA_like"/>
    <property type="match status" value="1"/>
</dbReference>
<dbReference type="Pfam" id="PF00849">
    <property type="entry name" value="PseudoU_synth_2"/>
    <property type="match status" value="1"/>
</dbReference>
<dbReference type="RefSeq" id="WP_115480705.1">
    <property type="nucleotide sequence ID" value="NZ_QRCT01000012.1"/>
</dbReference>
<dbReference type="GO" id="GO:0000455">
    <property type="term" value="P:enzyme-directed rRNA pseudouridine synthesis"/>
    <property type="evidence" value="ECO:0007669"/>
    <property type="project" value="TreeGrafter"/>
</dbReference>
<comment type="caution">
    <text evidence="5">The sequence shown here is derived from an EMBL/GenBank/DDBJ whole genome shotgun (WGS) entry which is preliminary data.</text>
</comment>
<reference evidence="5 6" key="1">
    <citation type="submission" date="2018-07" db="EMBL/GenBank/DDBJ databases">
        <title>Anaerosacharophilus polymeroproducens gen. nov. sp. nov., an anaerobic bacterium isolated from salt field.</title>
        <authorList>
            <person name="Kim W."/>
            <person name="Yang S.-H."/>
            <person name="Oh J."/>
            <person name="Lee J.-H."/>
            <person name="Kwon K.K."/>
        </authorList>
    </citation>
    <scope>NUCLEOTIDE SEQUENCE [LARGE SCALE GENOMIC DNA]</scope>
    <source>
        <strain evidence="5 6">MCWD5</strain>
    </source>
</reference>
<comment type="catalytic activity">
    <reaction evidence="1">
        <text>a uridine in RNA = a pseudouridine in RNA</text>
        <dbReference type="Rhea" id="RHEA:48348"/>
        <dbReference type="Rhea" id="RHEA-COMP:12068"/>
        <dbReference type="Rhea" id="RHEA-COMP:12069"/>
        <dbReference type="ChEBI" id="CHEBI:65314"/>
        <dbReference type="ChEBI" id="CHEBI:65315"/>
    </reaction>
</comment>
<evidence type="ECO:0000259" key="4">
    <source>
        <dbReference type="Pfam" id="PF00849"/>
    </source>
</evidence>